<feature type="compositionally biased region" description="Basic and acidic residues" evidence="1">
    <location>
        <begin position="33"/>
        <end position="45"/>
    </location>
</feature>
<evidence type="ECO:0000256" key="1">
    <source>
        <dbReference type="SAM" id="MobiDB-lite"/>
    </source>
</evidence>
<protein>
    <submittedName>
        <fullName evidence="2">Uncharacterized protein</fullName>
    </submittedName>
</protein>
<dbReference type="EMBL" id="BLTE01000003">
    <property type="protein sequence ID" value="GFK93077.1"/>
    <property type="molecule type" value="Genomic_DNA"/>
</dbReference>
<dbReference type="RefSeq" id="WP_173081758.1">
    <property type="nucleotide sequence ID" value="NZ_BLTE01000003.1"/>
</dbReference>
<name>A0A6V8LTV8_9BACT</name>
<proteinExistence type="predicted"/>
<dbReference type="Proteomes" id="UP000494245">
    <property type="component" value="Unassembled WGS sequence"/>
</dbReference>
<organism evidence="2 3">
    <name type="scientific">Fundidesulfovibrio magnetotacticus</name>
    <dbReference type="NCBI Taxonomy" id="2730080"/>
    <lineage>
        <taxon>Bacteria</taxon>
        <taxon>Pseudomonadati</taxon>
        <taxon>Thermodesulfobacteriota</taxon>
        <taxon>Desulfovibrionia</taxon>
        <taxon>Desulfovibrionales</taxon>
        <taxon>Desulfovibrionaceae</taxon>
        <taxon>Fundidesulfovibrio</taxon>
    </lineage>
</organism>
<evidence type="ECO:0000313" key="3">
    <source>
        <dbReference type="Proteomes" id="UP000494245"/>
    </source>
</evidence>
<reference evidence="2 3" key="1">
    <citation type="submission" date="2020-04" db="EMBL/GenBank/DDBJ databases">
        <authorList>
            <consortium name="Desulfovibrio sp. FSS-1 genome sequencing consortium"/>
            <person name="Shimoshige H."/>
            <person name="Kobayashi H."/>
            <person name="Maekawa T."/>
        </authorList>
    </citation>
    <scope>NUCLEOTIDE SEQUENCE [LARGE SCALE GENOMIC DNA]</scope>
    <source>
        <strain evidence="2 3">SIID29052-01</strain>
    </source>
</reference>
<reference evidence="2 3" key="2">
    <citation type="submission" date="2020-05" db="EMBL/GenBank/DDBJ databases">
        <title>Draft genome sequence of Desulfovibrio sp. strainFSS-1.</title>
        <authorList>
            <person name="Shimoshige H."/>
            <person name="Kobayashi H."/>
            <person name="Maekawa T."/>
        </authorList>
    </citation>
    <scope>NUCLEOTIDE SEQUENCE [LARGE SCALE GENOMIC DNA]</scope>
    <source>
        <strain evidence="2 3">SIID29052-01</strain>
    </source>
</reference>
<evidence type="ECO:0000313" key="2">
    <source>
        <dbReference type="EMBL" id="GFK93077.1"/>
    </source>
</evidence>
<accession>A0A6V8LTV8</accession>
<feature type="region of interest" description="Disordered" evidence="1">
    <location>
        <begin position="25"/>
        <end position="110"/>
    </location>
</feature>
<sequence>MEELLRELLAVNKEILQEIRLMRQGIPPQKETVNVRKEPADRHAEPPQTSRFEDPQAPAYEDAQRPKSAPPRLTPSDLEDIGNSLLDGLKKRNRDKSNAFSEFEKRHKNW</sequence>
<keyword evidence="3" id="KW-1185">Reference proteome</keyword>
<gene>
    <name evidence="2" type="ORF">NNJEOMEG_00906</name>
</gene>
<comment type="caution">
    <text evidence="2">The sequence shown here is derived from an EMBL/GenBank/DDBJ whole genome shotgun (WGS) entry which is preliminary data.</text>
</comment>
<dbReference type="AlphaFoldDB" id="A0A6V8LTV8"/>